<proteinExistence type="predicted"/>
<accession>A0A0E9RQC4</accession>
<reference evidence="1" key="2">
    <citation type="journal article" date="2015" name="Fish Shellfish Immunol.">
        <title>Early steps in the European eel (Anguilla anguilla)-Vibrio vulnificus interaction in the gills: Role of the RtxA13 toxin.</title>
        <authorList>
            <person name="Callol A."/>
            <person name="Pajuelo D."/>
            <person name="Ebbesson L."/>
            <person name="Teles M."/>
            <person name="MacKenzie S."/>
            <person name="Amaro C."/>
        </authorList>
    </citation>
    <scope>NUCLEOTIDE SEQUENCE</scope>
</reference>
<protein>
    <submittedName>
        <fullName evidence="1">Uncharacterized protein</fullName>
    </submittedName>
</protein>
<dbReference type="EMBL" id="GBXM01077555">
    <property type="protein sequence ID" value="JAH31022.1"/>
    <property type="molecule type" value="Transcribed_RNA"/>
</dbReference>
<name>A0A0E9RQC4_ANGAN</name>
<evidence type="ECO:0000313" key="1">
    <source>
        <dbReference type="EMBL" id="JAH31022.1"/>
    </source>
</evidence>
<sequence length="49" mass="5746">MDAITRAGWTRGTEVTGLKSMRSEGIPLWKFTGLFRRLRNGFFCQYLIY</sequence>
<dbReference type="AlphaFoldDB" id="A0A0E9RQC4"/>
<organism evidence="1">
    <name type="scientific">Anguilla anguilla</name>
    <name type="common">European freshwater eel</name>
    <name type="synonym">Muraena anguilla</name>
    <dbReference type="NCBI Taxonomy" id="7936"/>
    <lineage>
        <taxon>Eukaryota</taxon>
        <taxon>Metazoa</taxon>
        <taxon>Chordata</taxon>
        <taxon>Craniata</taxon>
        <taxon>Vertebrata</taxon>
        <taxon>Euteleostomi</taxon>
        <taxon>Actinopterygii</taxon>
        <taxon>Neopterygii</taxon>
        <taxon>Teleostei</taxon>
        <taxon>Anguilliformes</taxon>
        <taxon>Anguillidae</taxon>
        <taxon>Anguilla</taxon>
    </lineage>
</organism>
<reference evidence="1" key="1">
    <citation type="submission" date="2014-11" db="EMBL/GenBank/DDBJ databases">
        <authorList>
            <person name="Amaro Gonzalez C."/>
        </authorList>
    </citation>
    <scope>NUCLEOTIDE SEQUENCE</scope>
</reference>